<keyword evidence="1" id="KW-0472">Membrane</keyword>
<reference evidence="2" key="1">
    <citation type="submission" date="2018-06" db="EMBL/GenBank/DDBJ databases">
        <authorList>
            <person name="Zhirakovskaya E."/>
        </authorList>
    </citation>
    <scope>NUCLEOTIDE SEQUENCE</scope>
</reference>
<protein>
    <submittedName>
        <fullName evidence="2">Uncharacterized protein</fullName>
    </submittedName>
</protein>
<dbReference type="AlphaFoldDB" id="A0A3B1E0T4"/>
<keyword evidence="1" id="KW-0812">Transmembrane</keyword>
<keyword evidence="1" id="KW-1133">Transmembrane helix</keyword>
<evidence type="ECO:0000256" key="1">
    <source>
        <dbReference type="SAM" id="Phobius"/>
    </source>
</evidence>
<dbReference type="EMBL" id="UOGL01000246">
    <property type="protein sequence ID" value="VAX38695.1"/>
    <property type="molecule type" value="Genomic_DNA"/>
</dbReference>
<evidence type="ECO:0000313" key="2">
    <source>
        <dbReference type="EMBL" id="VAX38695.1"/>
    </source>
</evidence>
<name>A0A3B1E0T4_9ZZZZ</name>
<accession>A0A3B1E0T4</accession>
<sequence>MKVQQFLTHHEITENPFGQEDAQADHVFRKHCLNGTHHPAWDKIFGEAGSPSTSVVFGEKGAGKTALRIQIVAGVKEYNKANPNERVFIIEYDDFNPFLDCFRERLSGRKRKAERALSYWRLWDHMDAILSQGVTQLNNSLLGEEKEADGTPLIDPKKTSNLGRLQQRDLLLLTSFYDHTFDQPRKQRFSALRKKIGFRSWWSKWDCFSGIGITLATLGITWKSHGFSDVGNWWYLVLAIILAGWFPWSYRQLRLFWLAMRVKKQIRVFDHQINLLRQIFSRFNRQEFFGQPAPSKDRSDDRYELLLKFQSVLKYLGYASILVLVDRVDEPHLVNGSAERMRDLIWPMFDNKFLGHPGIGFKLLLPAEVVYYLNREDKSFYERSRLDKQNLIPSLDWTGQSLYDVTSDRVRACTKEGAKPRAVHELFDDAVTQEELISIFARLRVPRHLFKFFYRLLVDHCNQYTDESPRWQITRETLQSTLAVYLKDLEAFDRGQGTG</sequence>
<proteinExistence type="predicted"/>
<gene>
    <name evidence="2" type="ORF">MNBD_PLANCTO02-2820</name>
</gene>
<organism evidence="2">
    <name type="scientific">hydrothermal vent metagenome</name>
    <dbReference type="NCBI Taxonomy" id="652676"/>
    <lineage>
        <taxon>unclassified sequences</taxon>
        <taxon>metagenomes</taxon>
        <taxon>ecological metagenomes</taxon>
    </lineage>
</organism>
<feature type="transmembrane region" description="Helical" evidence="1">
    <location>
        <begin position="233"/>
        <end position="250"/>
    </location>
</feature>